<keyword evidence="5" id="KW-1185">Reference proteome</keyword>
<feature type="region of interest" description="Disordered" evidence="1">
    <location>
        <begin position="88"/>
        <end position="108"/>
    </location>
</feature>
<geneLocation type="plasmid" evidence="4 5">
    <name>unnamed1</name>
</geneLocation>
<dbReference type="RefSeq" id="WP_100582204.1">
    <property type="nucleotide sequence ID" value="NZ_CP108058.1"/>
</dbReference>
<keyword evidence="2" id="KW-0732">Signal</keyword>
<organism evidence="4 5">
    <name type="scientific">Streptomyces goshikiensis</name>
    <dbReference type="NCBI Taxonomy" id="1942"/>
    <lineage>
        <taxon>Bacteria</taxon>
        <taxon>Bacillati</taxon>
        <taxon>Actinomycetota</taxon>
        <taxon>Actinomycetes</taxon>
        <taxon>Kitasatosporales</taxon>
        <taxon>Streptomycetaceae</taxon>
        <taxon>Streptomyces</taxon>
    </lineage>
</organism>
<feature type="chain" id="PRO_5045467292" evidence="2">
    <location>
        <begin position="31"/>
        <end position="181"/>
    </location>
</feature>
<accession>A0ABZ1RXZ0</accession>
<evidence type="ECO:0000313" key="4">
    <source>
        <dbReference type="EMBL" id="WUO51339.1"/>
    </source>
</evidence>
<name>A0ABZ1RXZ0_9ACTN</name>
<dbReference type="Proteomes" id="UP001432075">
    <property type="component" value="Plasmid unnamed1"/>
</dbReference>
<gene>
    <name evidence="4" type="ORF">OHU17_36365</name>
</gene>
<keyword evidence="4" id="KW-0614">Plasmid</keyword>
<dbReference type="Pfam" id="PF14016">
    <property type="entry name" value="DUF4232"/>
    <property type="match status" value="1"/>
</dbReference>
<evidence type="ECO:0000256" key="1">
    <source>
        <dbReference type="SAM" id="MobiDB-lite"/>
    </source>
</evidence>
<proteinExistence type="predicted"/>
<feature type="domain" description="DUF4232" evidence="3">
    <location>
        <begin position="49"/>
        <end position="178"/>
    </location>
</feature>
<dbReference type="InterPro" id="IPR025326">
    <property type="entry name" value="DUF4232"/>
</dbReference>
<protein>
    <submittedName>
        <fullName evidence="4">DUF4232 domain-containing protein</fullName>
    </submittedName>
</protein>
<reference evidence="4" key="1">
    <citation type="submission" date="2022-10" db="EMBL/GenBank/DDBJ databases">
        <title>The complete genomes of actinobacterial strains from the NBC collection.</title>
        <authorList>
            <person name="Joergensen T.S."/>
            <person name="Alvarez Arevalo M."/>
            <person name="Sterndorff E.B."/>
            <person name="Faurdal D."/>
            <person name="Vuksanovic O."/>
            <person name="Mourched A.-S."/>
            <person name="Charusanti P."/>
            <person name="Shaw S."/>
            <person name="Blin K."/>
            <person name="Weber T."/>
        </authorList>
    </citation>
    <scope>NUCLEOTIDE SEQUENCE</scope>
    <source>
        <strain evidence="4">NBC_00283</strain>
        <plasmid evidence="4">unnamed1</plasmid>
    </source>
</reference>
<dbReference type="EMBL" id="CP108058">
    <property type="protein sequence ID" value="WUO51339.1"/>
    <property type="molecule type" value="Genomic_DNA"/>
</dbReference>
<evidence type="ECO:0000313" key="5">
    <source>
        <dbReference type="Proteomes" id="UP001432075"/>
    </source>
</evidence>
<feature type="signal peptide" evidence="2">
    <location>
        <begin position="1"/>
        <end position="30"/>
    </location>
</feature>
<evidence type="ECO:0000256" key="2">
    <source>
        <dbReference type="SAM" id="SignalP"/>
    </source>
</evidence>
<sequence>MKHAPNGARARAGWLALAALVLAGTGPAAATAAAAADQQAPRHAPAAQCQGGRLSASAAGGYNQVRVTVVNKGSKPCTLSGFPTVALAGQGSPDRNKPLSVARQGSAKPVQLAPGGRAVTTITFTPVLGEADGYCASGAKPTVAPTMVLGIAGTRTQVAPNDGGEFALCGGTVTASAFRSA</sequence>
<evidence type="ECO:0000259" key="3">
    <source>
        <dbReference type="Pfam" id="PF14016"/>
    </source>
</evidence>